<dbReference type="GO" id="GO:0009229">
    <property type="term" value="P:thiamine diphosphate biosynthetic process"/>
    <property type="evidence" value="ECO:0007669"/>
    <property type="project" value="UniProtKB-UniRule"/>
</dbReference>
<dbReference type="GO" id="GO:0070284">
    <property type="term" value="F:phosphomethylpyrimidine synthase activity"/>
    <property type="evidence" value="ECO:0007669"/>
    <property type="project" value="UniProtKB-EC"/>
</dbReference>
<feature type="binding site" evidence="13">
    <location>
        <position position="575"/>
    </location>
    <ligand>
        <name>[4Fe-4S] cluster</name>
        <dbReference type="ChEBI" id="CHEBI:49883"/>
        <note>4Fe-4S-S-AdoMet</note>
    </ligand>
</feature>
<comment type="subunit">
    <text evidence="13">Homodimer.</text>
</comment>
<dbReference type="InterPro" id="IPR002817">
    <property type="entry name" value="ThiC/BzaA/B"/>
</dbReference>
<name>A0A918Z4W4_9GAMM</name>
<dbReference type="SFLD" id="SFLDS00113">
    <property type="entry name" value="Radical_SAM_Phosphomethylpyrim"/>
    <property type="match status" value="1"/>
</dbReference>
<evidence type="ECO:0000256" key="5">
    <source>
        <dbReference type="ARBA" id="ARBA00022723"/>
    </source>
</evidence>
<evidence type="ECO:0000313" key="16">
    <source>
        <dbReference type="Proteomes" id="UP000636453"/>
    </source>
</evidence>
<dbReference type="Proteomes" id="UP000636453">
    <property type="component" value="Unassembled WGS sequence"/>
</dbReference>
<dbReference type="GO" id="GO:0009228">
    <property type="term" value="P:thiamine biosynthetic process"/>
    <property type="evidence" value="ECO:0007669"/>
    <property type="project" value="UniProtKB-UniRule"/>
</dbReference>
<keyword evidence="6 13" id="KW-0862">Zinc</keyword>
<evidence type="ECO:0000256" key="10">
    <source>
        <dbReference type="ARBA" id="ARBA00023239"/>
    </source>
</evidence>
<comment type="caution">
    <text evidence="15">The sequence shown here is derived from an EMBL/GenBank/DDBJ whole genome shotgun (WGS) entry which is preliminary data.</text>
</comment>
<dbReference type="GO" id="GO:0005829">
    <property type="term" value="C:cytosol"/>
    <property type="evidence" value="ECO:0007669"/>
    <property type="project" value="TreeGrafter"/>
</dbReference>
<dbReference type="GO" id="GO:0051539">
    <property type="term" value="F:4 iron, 4 sulfur cluster binding"/>
    <property type="evidence" value="ECO:0007669"/>
    <property type="project" value="UniProtKB-KW"/>
</dbReference>
<keyword evidence="10 13" id="KW-0456">Lyase</keyword>
<feature type="binding site" evidence="13">
    <location>
        <position position="428"/>
    </location>
    <ligand>
        <name>Zn(2+)</name>
        <dbReference type="ChEBI" id="CHEBI:29105"/>
    </ligand>
</feature>
<dbReference type="SFLD" id="SFLDG01114">
    <property type="entry name" value="phosphomethylpyrimidine_syntha"/>
    <property type="match status" value="1"/>
</dbReference>
<evidence type="ECO:0000256" key="4">
    <source>
        <dbReference type="ARBA" id="ARBA00022691"/>
    </source>
</evidence>
<dbReference type="FunFam" id="3.20.20.540:FF:000001">
    <property type="entry name" value="Phosphomethylpyrimidine synthase"/>
    <property type="match status" value="1"/>
</dbReference>
<dbReference type="InterPro" id="IPR037509">
    <property type="entry name" value="ThiC"/>
</dbReference>
<reference evidence="15" key="2">
    <citation type="submission" date="2020-09" db="EMBL/GenBank/DDBJ databases">
        <authorList>
            <person name="Sun Q."/>
            <person name="Kim S."/>
        </authorList>
    </citation>
    <scope>NUCLEOTIDE SEQUENCE</scope>
    <source>
        <strain evidence="15">KCTC 32020</strain>
    </source>
</reference>
<keyword evidence="5 13" id="KW-0479">Metal-binding</keyword>
<evidence type="ECO:0000256" key="3">
    <source>
        <dbReference type="ARBA" id="ARBA00022485"/>
    </source>
</evidence>
<comment type="similarity">
    <text evidence="12 13">Belongs to the ThiC family.</text>
</comment>
<dbReference type="SFLD" id="SFLDF00407">
    <property type="entry name" value="phosphomethylpyrimidine_syntha"/>
    <property type="match status" value="1"/>
</dbReference>
<dbReference type="PANTHER" id="PTHR30557:SF1">
    <property type="entry name" value="PHOSPHOMETHYLPYRIMIDINE SYNTHASE, CHLOROPLASTIC"/>
    <property type="match status" value="1"/>
</dbReference>
<evidence type="ECO:0000256" key="7">
    <source>
        <dbReference type="ARBA" id="ARBA00022977"/>
    </source>
</evidence>
<feature type="binding site" evidence="13">
    <location>
        <position position="492"/>
    </location>
    <ligand>
        <name>Zn(2+)</name>
        <dbReference type="ChEBI" id="CHEBI:29105"/>
    </ligand>
</feature>
<dbReference type="InterPro" id="IPR038521">
    <property type="entry name" value="ThiC/Bza_core_dom"/>
</dbReference>
<evidence type="ECO:0000256" key="2">
    <source>
        <dbReference type="ARBA" id="ARBA00004948"/>
    </source>
</evidence>
<protein>
    <recommendedName>
        <fullName evidence="13">Phosphomethylpyrimidine synthase</fullName>
        <ecNumber evidence="13">4.1.99.17</ecNumber>
    </recommendedName>
    <alternativeName>
        <fullName evidence="13">Hydroxymethylpyrimidine phosphate synthase</fullName>
        <shortName evidence="13">HMP-P synthase</shortName>
        <shortName evidence="13">HMP-phosphate synthase</shortName>
        <shortName evidence="13">HMPP synthase</shortName>
    </alternativeName>
    <alternativeName>
        <fullName evidence="13">Thiamine biosynthesis protein ThiC</fullName>
    </alternativeName>
</protein>
<feature type="binding site" evidence="13">
    <location>
        <position position="424"/>
    </location>
    <ligand>
        <name>substrate</name>
    </ligand>
</feature>
<dbReference type="RefSeq" id="WP_146472327.1">
    <property type="nucleotide sequence ID" value="NZ_BNCF01000009.1"/>
</dbReference>
<sequence length="622" mass="69377">MNAIPSELIRQAERLSADVVRPIPGSRKIHVEGSRPDLRVPMREIALARTPTLFGGEDNAPVTVYDTSGPYTDPQADIDLTRGLPPLRAQWIAERGDTETLPGLSSEFGRRRELDPKLAAVRFPNRPRPRRALAGANVTQLHYARRGIVTPEMEFIAIRENQRLEAVREAHLLKQHPGESFGAHLPQRITPEFVRDEVARGRAIIPCNINHPESEPMIIGRNFLTKINANIGNSAVSSGIAEEVEKLVWAIRWGADTVMDLSTGKHIHETREWIIRNSPVPIGTVPIYQALEKVDGRAEELSWEIFRDTLIEQAEQGVDYFTIHAGVLLRYVPLTAKRVTGIVSRGGSIMAKWCLAHHRENFLYTHFEEICEIMKAYDVAFSLGDGLRPGSIADANDEAQFGELETLGELTKIAWKHDVQVMIEGPGHVPMQLIKENMDKQLRECGEAPFYTLGPLTTDIAPGYDHITSAIGAAMIGWYGTAMLCYVTPKEHLGLPNKHDVREGIIAYRIAAHAADLAKGHPGAQVRDNAMSKARFEFRWEDQFHLGLDPERAREYHDETLPKEAHKLAHFCSMCGPHFCSMKITQDVREAAKADAAREIEAGLAEKAAEFRAQGGDLYKAV</sequence>
<feature type="binding site" evidence="13">
    <location>
        <position position="288"/>
    </location>
    <ligand>
        <name>substrate</name>
    </ligand>
</feature>
<dbReference type="PANTHER" id="PTHR30557">
    <property type="entry name" value="THIAMINE BIOSYNTHESIS PROTEIN THIC"/>
    <property type="match status" value="1"/>
</dbReference>
<keyword evidence="8 13" id="KW-0408">Iron</keyword>
<comment type="pathway">
    <text evidence="2 13">Cofactor biosynthesis; thiamine diphosphate biosynthesis.</text>
</comment>
<dbReference type="NCBIfam" id="NF009895">
    <property type="entry name" value="PRK13352.1"/>
    <property type="match status" value="1"/>
</dbReference>
<evidence type="ECO:0000313" key="15">
    <source>
        <dbReference type="EMBL" id="GHE36150.1"/>
    </source>
</evidence>
<dbReference type="Gene3D" id="6.10.250.620">
    <property type="match status" value="1"/>
</dbReference>
<dbReference type="NCBIfam" id="TIGR00190">
    <property type="entry name" value="thiC"/>
    <property type="match status" value="1"/>
</dbReference>
<dbReference type="Gene3D" id="3.20.20.540">
    <property type="entry name" value="Radical SAM ThiC family, central domain"/>
    <property type="match status" value="1"/>
</dbReference>
<dbReference type="HAMAP" id="MF_00089">
    <property type="entry name" value="ThiC"/>
    <property type="match status" value="1"/>
</dbReference>
<keyword evidence="9 13" id="KW-0411">Iron-sulfur</keyword>
<dbReference type="GO" id="GO:0008270">
    <property type="term" value="F:zinc ion binding"/>
    <property type="evidence" value="ECO:0007669"/>
    <property type="project" value="UniProtKB-UniRule"/>
</dbReference>
<dbReference type="Pfam" id="PF13667">
    <property type="entry name" value="ThiC-associated"/>
    <property type="match status" value="1"/>
</dbReference>
<proteinExistence type="inferred from homology"/>
<evidence type="ECO:0000256" key="8">
    <source>
        <dbReference type="ARBA" id="ARBA00023004"/>
    </source>
</evidence>
<keyword evidence="16" id="KW-1185">Reference proteome</keyword>
<feature type="binding site" evidence="13">
    <location>
        <begin position="344"/>
        <end position="346"/>
    </location>
    <ligand>
        <name>substrate</name>
    </ligand>
</feature>
<feature type="binding site" evidence="13">
    <location>
        <position position="572"/>
    </location>
    <ligand>
        <name>[4Fe-4S] cluster</name>
        <dbReference type="ChEBI" id="CHEBI:49883"/>
        <note>4Fe-4S-S-AdoMet</note>
    </ligand>
</feature>
<dbReference type="InterPro" id="IPR025747">
    <property type="entry name" value="ThiC-associated_dom"/>
</dbReference>
<comment type="catalytic activity">
    <reaction evidence="11 13">
        <text>5-amino-1-(5-phospho-beta-D-ribosyl)imidazole + S-adenosyl-L-methionine = 4-amino-2-methyl-5-(phosphooxymethyl)pyrimidine + CO + 5'-deoxyadenosine + formate + L-methionine + 3 H(+)</text>
        <dbReference type="Rhea" id="RHEA:24840"/>
        <dbReference type="ChEBI" id="CHEBI:15378"/>
        <dbReference type="ChEBI" id="CHEBI:15740"/>
        <dbReference type="ChEBI" id="CHEBI:17245"/>
        <dbReference type="ChEBI" id="CHEBI:17319"/>
        <dbReference type="ChEBI" id="CHEBI:57844"/>
        <dbReference type="ChEBI" id="CHEBI:58354"/>
        <dbReference type="ChEBI" id="CHEBI:59789"/>
        <dbReference type="ChEBI" id="CHEBI:137981"/>
        <dbReference type="EC" id="4.1.99.17"/>
    </reaction>
</comment>
<dbReference type="AlphaFoldDB" id="A0A918Z4W4"/>
<feature type="domain" description="ThiC-associated" evidence="14">
    <location>
        <begin position="22"/>
        <end position="99"/>
    </location>
</feature>
<dbReference type="OrthoDB" id="9805897at2"/>
<evidence type="ECO:0000256" key="1">
    <source>
        <dbReference type="ARBA" id="ARBA00003175"/>
    </source>
</evidence>
<evidence type="ECO:0000259" key="14">
    <source>
        <dbReference type="Pfam" id="PF13667"/>
    </source>
</evidence>
<reference evidence="15" key="1">
    <citation type="journal article" date="2014" name="Int. J. Syst. Evol. Microbiol.">
        <title>Complete genome sequence of Corynebacterium casei LMG S-19264T (=DSM 44701T), isolated from a smear-ripened cheese.</title>
        <authorList>
            <consortium name="US DOE Joint Genome Institute (JGI-PGF)"/>
            <person name="Walter F."/>
            <person name="Albersmeier A."/>
            <person name="Kalinowski J."/>
            <person name="Ruckert C."/>
        </authorList>
    </citation>
    <scope>NUCLEOTIDE SEQUENCE</scope>
    <source>
        <strain evidence="15">KCTC 32020</strain>
    </source>
</reference>
<dbReference type="EMBL" id="BNCF01000009">
    <property type="protein sequence ID" value="GHE36150.1"/>
    <property type="molecule type" value="Genomic_DNA"/>
</dbReference>
<accession>A0A918Z4W4</accession>
<evidence type="ECO:0000256" key="13">
    <source>
        <dbReference type="HAMAP-Rule" id="MF_00089"/>
    </source>
</evidence>
<dbReference type="EC" id="4.1.99.17" evidence="13"/>
<evidence type="ECO:0000256" key="12">
    <source>
        <dbReference type="ARBA" id="ARBA00061546"/>
    </source>
</evidence>
<comment type="function">
    <text evidence="1 13">Catalyzes the synthesis of the hydroxymethylpyrimidine phosphate (HMP-P) moiety of thiamine from aminoimidazole ribotide (AIR) in a radical S-adenosyl-L-methionine (SAM)-dependent reaction.</text>
</comment>
<organism evidence="15 16">
    <name type="scientific">Vulcaniibacterium thermophilum</name>
    <dbReference type="NCBI Taxonomy" id="1169913"/>
    <lineage>
        <taxon>Bacteria</taxon>
        <taxon>Pseudomonadati</taxon>
        <taxon>Pseudomonadota</taxon>
        <taxon>Gammaproteobacteria</taxon>
        <taxon>Lysobacterales</taxon>
        <taxon>Lysobacteraceae</taxon>
        <taxon>Vulcaniibacterium</taxon>
    </lineage>
</organism>
<evidence type="ECO:0000256" key="9">
    <source>
        <dbReference type="ARBA" id="ARBA00023014"/>
    </source>
</evidence>
<dbReference type="NCBIfam" id="NF006763">
    <property type="entry name" value="PRK09284.1"/>
    <property type="match status" value="1"/>
</dbReference>
<feature type="binding site" evidence="13">
    <location>
        <position position="324"/>
    </location>
    <ligand>
        <name>substrate</name>
    </ligand>
</feature>
<feature type="binding site" evidence="13">
    <location>
        <position position="580"/>
    </location>
    <ligand>
        <name>[4Fe-4S] cluster</name>
        <dbReference type="ChEBI" id="CHEBI:49883"/>
        <note>4Fe-4S-S-AdoMet</note>
    </ligand>
</feature>
<keyword evidence="3 13" id="KW-0004">4Fe-4S</keyword>
<evidence type="ECO:0000256" key="11">
    <source>
        <dbReference type="ARBA" id="ARBA00050218"/>
    </source>
</evidence>
<keyword evidence="7 13" id="KW-0784">Thiamine biosynthesis</keyword>
<feature type="binding site" evidence="13">
    <location>
        <position position="259"/>
    </location>
    <ligand>
        <name>substrate</name>
    </ligand>
</feature>
<feature type="binding site" evidence="13">
    <location>
        <position position="451"/>
    </location>
    <ligand>
        <name>substrate</name>
    </ligand>
</feature>
<evidence type="ECO:0000256" key="6">
    <source>
        <dbReference type="ARBA" id="ARBA00022833"/>
    </source>
</evidence>
<feature type="binding site" evidence="13">
    <location>
        <begin position="385"/>
        <end position="388"/>
    </location>
    <ligand>
        <name>substrate</name>
    </ligand>
</feature>
<keyword evidence="4 13" id="KW-0949">S-adenosyl-L-methionine</keyword>
<comment type="cofactor">
    <cofactor evidence="13">
        <name>[4Fe-4S] cluster</name>
        <dbReference type="ChEBI" id="CHEBI:49883"/>
    </cofactor>
    <text evidence="13">Binds 1 [4Fe-4S] cluster per subunit. The cluster is coordinated with 3 cysteines and an exchangeable S-adenosyl-L-methionine.</text>
</comment>
<feature type="binding site" evidence="13">
    <location>
        <position position="230"/>
    </location>
    <ligand>
        <name>substrate</name>
    </ligand>
</feature>
<dbReference type="Pfam" id="PF01964">
    <property type="entry name" value="ThiC_Rad_SAM"/>
    <property type="match status" value="1"/>
</dbReference>
<gene>
    <name evidence="13 15" type="primary">thiC</name>
    <name evidence="15" type="ORF">GCM10007167_17890</name>
</gene>